<evidence type="ECO:0000313" key="4">
    <source>
        <dbReference type="Proteomes" id="UP000190229"/>
    </source>
</evidence>
<dbReference type="InterPro" id="IPR008310">
    <property type="entry name" value="UPF0735_ACT_dom-cont"/>
</dbReference>
<gene>
    <name evidence="3" type="ORF">B2M26_09390</name>
</gene>
<dbReference type="CDD" id="cd04888">
    <property type="entry name" value="ACT_PheB-BS"/>
    <property type="match status" value="1"/>
</dbReference>
<feature type="domain" description="ACT" evidence="2">
    <location>
        <begin position="79"/>
        <end position="154"/>
    </location>
</feature>
<sequence>MNCGRRRVTMSEDPYFLIRRSNLPEVIQKTTLVTELLTRRRDMSVLEAVRAIGLSRSAYYKYKDAVRPFSEAMSGQIVTIALTLEHKPGVLSTVLNTVASSHGNILTINQSLPLQGIATVILSVDTHTLDATLDDLLQILREVEGVNQVVMVGQGS</sequence>
<dbReference type="PROSITE" id="PS51671">
    <property type="entry name" value="ACT"/>
    <property type="match status" value="1"/>
</dbReference>
<dbReference type="InterPro" id="IPR045865">
    <property type="entry name" value="ACT-like_dom_sf"/>
</dbReference>
<dbReference type="AlphaFoldDB" id="A0A1V4ET43"/>
<organism evidence="3 4">
    <name type="scientific">Ferroacidibacillus organovorans</name>
    <dbReference type="NCBI Taxonomy" id="1765683"/>
    <lineage>
        <taxon>Bacteria</taxon>
        <taxon>Bacillati</taxon>
        <taxon>Bacillota</taxon>
        <taxon>Bacilli</taxon>
        <taxon>Bacillales</taxon>
        <taxon>Alicyclobacillaceae</taxon>
        <taxon>Ferroacidibacillus</taxon>
    </lineage>
</organism>
<dbReference type="HAMAP" id="MF_00707">
    <property type="entry name" value="UPF0735"/>
    <property type="match status" value="1"/>
</dbReference>
<keyword evidence="4" id="KW-1185">Reference proteome</keyword>
<dbReference type="Pfam" id="PF01842">
    <property type="entry name" value="ACT"/>
    <property type="match status" value="1"/>
</dbReference>
<dbReference type="InterPro" id="IPR002912">
    <property type="entry name" value="ACT_dom"/>
</dbReference>
<proteinExistence type="inferred from homology"/>
<dbReference type="PIRSF" id="PIRSF025624">
    <property type="entry name" value="ACT_PheB"/>
    <property type="match status" value="1"/>
</dbReference>
<dbReference type="SUPFAM" id="SSF55021">
    <property type="entry name" value="ACT-like"/>
    <property type="match status" value="1"/>
</dbReference>
<evidence type="ECO:0000259" key="2">
    <source>
        <dbReference type="PROSITE" id="PS51671"/>
    </source>
</evidence>
<accession>A0A1V4ET43</accession>
<dbReference type="Gene3D" id="3.30.70.260">
    <property type="match status" value="1"/>
</dbReference>
<dbReference type="Proteomes" id="UP000190229">
    <property type="component" value="Unassembled WGS sequence"/>
</dbReference>
<dbReference type="NCBIfam" id="NF003361">
    <property type="entry name" value="PRK04435.1"/>
    <property type="match status" value="1"/>
</dbReference>
<dbReference type="EMBL" id="MWPS01000026">
    <property type="protein sequence ID" value="OPG15818.1"/>
    <property type="molecule type" value="Genomic_DNA"/>
</dbReference>
<protein>
    <recommendedName>
        <fullName evidence="1">UPF0735 ACT domain-containing protein B2M26_09390</fullName>
    </recommendedName>
</protein>
<evidence type="ECO:0000313" key="3">
    <source>
        <dbReference type="EMBL" id="OPG15818.1"/>
    </source>
</evidence>
<evidence type="ECO:0000256" key="1">
    <source>
        <dbReference type="HAMAP-Rule" id="MF_00707"/>
    </source>
</evidence>
<comment type="caution">
    <text evidence="3">The sequence shown here is derived from an EMBL/GenBank/DDBJ whole genome shotgun (WGS) entry which is preliminary data.</text>
</comment>
<comment type="similarity">
    <text evidence="1">Belongs to the UPF0735 family.</text>
</comment>
<reference evidence="3 4" key="1">
    <citation type="submission" date="2017-02" db="EMBL/GenBank/DDBJ databases">
        <title>Draft genome of Acidibacillus ferrooxidans Huett2.</title>
        <authorList>
            <person name="Schopf S."/>
        </authorList>
    </citation>
    <scope>NUCLEOTIDE SEQUENCE [LARGE SCALE GENOMIC DNA]</scope>
    <source>
        <strain evidence="3 4">Huett2</strain>
    </source>
</reference>
<name>A0A1V4ET43_9BACL</name>